<feature type="region of interest" description="Disordered" evidence="1">
    <location>
        <begin position="477"/>
        <end position="521"/>
    </location>
</feature>
<sequence length="521" mass="58658">MAWNEKQSRERVENNDFDDLDVNVKDLARSMDFNKLGKKDVRRAQGVHLYVDVPNFHRAVEDAGNDKQKQRKLVRAASVLRRIQGSLMSNDDVGDIQRQTVRAHGLVYKPYNGKDEPKDADRAKQAVIHAITQNTYVLDVFNDVFEDVRDFSSAVGLASGTSYICNVGKTGKRELISLGTCANVAAKIIGRRDTITITESMYEVLPECLKGHFVKLDTESDPQPYQATGLRWSRNTDLAKELGVNWDEGKWRKETEKRRDDLPLDKIEISDATKLIDVSDLTERNCKRTEAVTFYADLDGFTRYVQEAETDEKVISLIRQFHMIRAEFHAVVESDFDGLAIQHRGDCILGIVHLPCGSGNRKNRCQDAVDVAIGLQSSMEHVLNEQLTDRKHIHVAVGLDAGKVMVSRLGKHGERITICFGPEVSEAERLQMSSSAKQIRISSKIYDELDDEDVKEEFRKRGNTYVATDLTFPALDDKKEEDAAESGRLGASVSKGRIHVTTNATAPSPLPWHDSKPWRSE</sequence>
<proteinExistence type="predicted"/>
<dbReference type="AlphaFoldDB" id="M5U1U3"/>
<keyword evidence="4" id="KW-1185">Reference proteome</keyword>
<dbReference type="GO" id="GO:0035556">
    <property type="term" value="P:intracellular signal transduction"/>
    <property type="evidence" value="ECO:0007669"/>
    <property type="project" value="InterPro"/>
</dbReference>
<feature type="domain" description="Guanylate cyclase" evidence="2">
    <location>
        <begin position="292"/>
        <end position="431"/>
    </location>
</feature>
<dbReference type="Gene3D" id="3.30.70.1230">
    <property type="entry name" value="Nucleotide cyclase"/>
    <property type="match status" value="1"/>
</dbReference>
<reference evidence="3 4" key="1">
    <citation type="journal article" date="2013" name="Mar. Genomics">
        <title>Expression of sulfatases in Rhodopirellula baltica and the diversity of sulfatases in the genus Rhodopirellula.</title>
        <authorList>
            <person name="Wegner C.E."/>
            <person name="Richter-Heitmann T."/>
            <person name="Klindworth A."/>
            <person name="Klockow C."/>
            <person name="Richter M."/>
            <person name="Achstetter T."/>
            <person name="Glockner F.O."/>
            <person name="Harder J."/>
        </authorList>
    </citation>
    <scope>NUCLEOTIDE SEQUENCE [LARGE SCALE GENOMIC DNA]</scope>
    <source>
        <strain evidence="3 4">SM41</strain>
    </source>
</reference>
<dbReference type="InterPro" id="IPR001054">
    <property type="entry name" value="A/G_cyclase"/>
</dbReference>
<dbReference type="RefSeq" id="WP_008680421.1">
    <property type="nucleotide sequence ID" value="NZ_ANOH01000224.1"/>
</dbReference>
<accession>M5U1U3</accession>
<dbReference type="EMBL" id="ANOH01000224">
    <property type="protein sequence ID" value="EMI55229.1"/>
    <property type="molecule type" value="Genomic_DNA"/>
</dbReference>
<evidence type="ECO:0000313" key="3">
    <source>
        <dbReference type="EMBL" id="EMI55229.1"/>
    </source>
</evidence>
<organism evidence="3 4">
    <name type="scientific">Rhodopirellula sallentina SM41</name>
    <dbReference type="NCBI Taxonomy" id="1263870"/>
    <lineage>
        <taxon>Bacteria</taxon>
        <taxon>Pseudomonadati</taxon>
        <taxon>Planctomycetota</taxon>
        <taxon>Planctomycetia</taxon>
        <taxon>Pirellulales</taxon>
        <taxon>Pirellulaceae</taxon>
        <taxon>Rhodopirellula</taxon>
    </lineage>
</organism>
<dbReference type="Proteomes" id="UP000011885">
    <property type="component" value="Unassembled WGS sequence"/>
</dbReference>
<evidence type="ECO:0000256" key="1">
    <source>
        <dbReference type="SAM" id="MobiDB-lite"/>
    </source>
</evidence>
<dbReference type="SUPFAM" id="SSF55073">
    <property type="entry name" value="Nucleotide cyclase"/>
    <property type="match status" value="2"/>
</dbReference>
<comment type="caution">
    <text evidence="3">The sequence shown here is derived from an EMBL/GenBank/DDBJ whole genome shotgun (WGS) entry which is preliminary data.</text>
</comment>
<dbReference type="GO" id="GO:0004016">
    <property type="term" value="F:adenylate cyclase activity"/>
    <property type="evidence" value="ECO:0007669"/>
    <property type="project" value="UniProtKB-ARBA"/>
</dbReference>
<dbReference type="OrthoDB" id="229671at2"/>
<dbReference type="PATRIC" id="fig|1263870.3.peg.3579"/>
<evidence type="ECO:0000313" key="4">
    <source>
        <dbReference type="Proteomes" id="UP000011885"/>
    </source>
</evidence>
<gene>
    <name evidence="3" type="ORF">RSSM_03366</name>
</gene>
<evidence type="ECO:0000259" key="2">
    <source>
        <dbReference type="PROSITE" id="PS50125"/>
    </source>
</evidence>
<dbReference type="GO" id="GO:0009190">
    <property type="term" value="P:cyclic nucleotide biosynthetic process"/>
    <property type="evidence" value="ECO:0007669"/>
    <property type="project" value="InterPro"/>
</dbReference>
<dbReference type="PROSITE" id="PS50125">
    <property type="entry name" value="GUANYLATE_CYCLASE_2"/>
    <property type="match status" value="1"/>
</dbReference>
<dbReference type="Pfam" id="PF00211">
    <property type="entry name" value="Guanylate_cyc"/>
    <property type="match status" value="1"/>
</dbReference>
<protein>
    <recommendedName>
        <fullName evidence="2">Guanylate cyclase domain-containing protein</fullName>
    </recommendedName>
</protein>
<dbReference type="InterPro" id="IPR029787">
    <property type="entry name" value="Nucleotide_cyclase"/>
</dbReference>
<dbReference type="CDD" id="cd07302">
    <property type="entry name" value="CHD"/>
    <property type="match status" value="1"/>
</dbReference>
<name>M5U1U3_9BACT</name>